<evidence type="ECO:0000313" key="2">
    <source>
        <dbReference type="Proteomes" id="UP000218785"/>
    </source>
</evidence>
<gene>
    <name evidence="1" type="ORF">NIES37_52660</name>
</gene>
<keyword evidence="2" id="KW-1185">Reference proteome</keyword>
<dbReference type="KEGG" id="ttq:NIES37_52660"/>
<organism evidence="1 2">
    <name type="scientific">Tolypothrix tenuis PCC 7101</name>
    <dbReference type="NCBI Taxonomy" id="231146"/>
    <lineage>
        <taxon>Bacteria</taxon>
        <taxon>Bacillati</taxon>
        <taxon>Cyanobacteriota</taxon>
        <taxon>Cyanophyceae</taxon>
        <taxon>Nostocales</taxon>
        <taxon>Tolypothrichaceae</taxon>
        <taxon>Tolypothrix</taxon>
    </lineage>
</organism>
<proteinExistence type="predicted"/>
<sequence>MPVIKHLNFSDLGCVLRQQIYLSTEQLTTQLRGALETGNCRQKRWKQPLQLPLKQIEELLHS</sequence>
<reference evidence="1 2" key="1">
    <citation type="submission" date="2017-06" db="EMBL/GenBank/DDBJ databases">
        <title>Genome sequencing of cyanobaciteial culture collection at National Institute for Environmental Studies (NIES).</title>
        <authorList>
            <person name="Hirose Y."/>
            <person name="Shimura Y."/>
            <person name="Fujisawa T."/>
            <person name="Nakamura Y."/>
            <person name="Kawachi M."/>
        </authorList>
    </citation>
    <scope>NUCLEOTIDE SEQUENCE [LARGE SCALE GENOMIC DNA]</scope>
    <source>
        <strain evidence="1 2">NIES-37</strain>
    </source>
</reference>
<dbReference type="Proteomes" id="UP000218785">
    <property type="component" value="Chromosome"/>
</dbReference>
<dbReference type="AlphaFoldDB" id="A0A1Z4N6D4"/>
<dbReference type="EMBL" id="AP018248">
    <property type="protein sequence ID" value="BAZ01267.1"/>
    <property type="molecule type" value="Genomic_DNA"/>
</dbReference>
<name>A0A1Z4N6D4_9CYAN</name>
<dbReference type="RefSeq" id="WP_096580738.1">
    <property type="nucleotide sequence ID" value="NZ_CAWNJS010000001.1"/>
</dbReference>
<protein>
    <submittedName>
        <fullName evidence="1">Uncharacterized protein</fullName>
    </submittedName>
</protein>
<evidence type="ECO:0000313" key="1">
    <source>
        <dbReference type="EMBL" id="BAZ01267.1"/>
    </source>
</evidence>
<accession>A0A1Z4N6D4</accession>